<keyword evidence="7" id="KW-0418">Kinase</keyword>
<sequence length="1829" mass="204700">MFFTVKGLGTLVLCVAATTLSWVQLALPTWITSTSGIVQSVGLWGLCIANVCYPYFMPANADEMLNAVHGNASRLMIATNETICNVYTSQGLIGWDNSKQIASDSFLSATCGPLGQTSMAMCIIQAVLGTFMCVSYLLWTCARTNKSCLLALCKLLAFASLFANLLTITMWMVQKSNIHTNATSKDGLGFILTLVSCGIFGLCVILIGMLRLHEHHEKMKSLRELTKARSIKVSQKSLPINTIVAGTYEGMLYGWEASMEELLAKKAKLKMVYGYPAHVECIKSIAMMMENDGKTLLTGSTDEMIKIYNVKRKVEVGILMQHKGAVTCLEYYGKSHVLSGSADNTICIWRTSDWNCVHILGGHKGPINSIAVHPSGKLAFSVARDKTLRMWNLVKGRSAYIRRLDQEASIVFLSNDGNRYGLVMGRDVSLFGAANADLLAVLEHKKKVNTAAFATNDIVLCGLDDGSFYIHKASGGVIAEIRHSMLDARIRCMEIVAKPDDSKLPFFVLATSKGIVQVWDLADFKLEGNDLVEANANVEPIVSTKMYGSALVTALSACKTAHAHGIEEPEPVIEQEEKKPKKATNDDEFEVPTINNDKKPVMTNWDDEEEEEEAPAPVVAKPAAPTGPLKPKQIKKMMLKEQEEKHKLEVAIAKARAEEERNMTPDELKAKQQRSIEDADFENALDAFGLSNSNAVKTKVANAGDLDSIVTNMKLVSLADHEELGSLVGKRLVNSNAKYVVEFMKTLISHASTNLTANDMNDITTIINVIKNEKIAAAKPKGKKKKVTGKQGYAKVERTTAGAGSHNIDDYDYGDDDFDDFIWNYLPAMETAQYMEDFDTTITSELFLELEPAHTSSTGQCLITPVLVQVNQQWLHTYACYHQKQCLSDQLVARESLWLNDYFQKLRAIHDPTSAHAKLIIHKYHQTAATFQNDRVHDGSEYSTQLVEPLALILHCTALDRLPESRLVPFLQETALYLECNQLRSRANQASLASHLYRLLVARQSTEARVLLVRLLLKLAEDDATTVVRGCEIGAQGKAMLPNIFILTLPKRHPENSELTETTKRLLHIFDVRKSSFFLSTTPRTADSPKGSRASKKSPVILSSLSVPDFKLPEEIIIKQKSPYKENIRPKTTASSKGRRSMPLLPLAQPTMIPTPPKPLQLTPLDRIEERLDNFLLSPVQQDAKPYRTCTIPMPLVECPLQSPQTAAPTKHSSYHSKKQLHSVNSYQWWWRTLPENHASLTDFGKLKAVCSGALRLHWKGNFEQAAELYAFALELPQPSHIKLAQDEEDSHHDGITLAAKLHINHGSTLFEMKKYEESIAAFRSAIQLCPDHIQAHFQLALACEVAGHKREAIAELQAIAPLYPLALDRLNLIECEPSPKFRADHRLQTTIKNLASKSKEFGVSWLKLFRLVDCGNCDYISVNSFRDMLHLMGIELGKDEWRGVLRFLGDSRDINYIAYLRLVHDPIISHNSAVEAPVTTLDKVCFNGIRRRTGFERLRVPLHLLAQREAMDFFKSVTQWARFGVEKTIDVKSKAPPISSTWMPFVMQVPPYPTSIISSIATVLVTQSSIKGVRSAHRAIRLRRLVTRKVVETVVSKGVVYAISSVVQLLHDTRLIVAKQFTAHVLAAAVAKFTLSHFTTSIARATVSNRRKSLKHLHQRIQVSQLSLTTIECSWHQLIKTGNKARNAATLWRKSLIHLNKLKVRSTKHIKQCLHAEHSLTSISRLGVQVTSHMQQHVYQLENFTKFAQNILTQRRVAKQALLERVIRSKIAYYTIFHTFQTTISKLTGLPLPPYDLPWMFRKYEILPNDDIELPKTSHEEDCFMHEF</sequence>
<dbReference type="GO" id="GO:0003743">
    <property type="term" value="F:translation initiation factor activity"/>
    <property type="evidence" value="ECO:0007669"/>
    <property type="project" value="InterPro"/>
</dbReference>
<keyword evidence="7" id="KW-0808">Transferase</keyword>
<dbReference type="InterPro" id="IPR011992">
    <property type="entry name" value="EF-hand-dom_pair"/>
</dbReference>
<keyword evidence="4" id="KW-0802">TPR repeat</keyword>
<dbReference type="Proteomes" id="UP000243217">
    <property type="component" value="Unassembled WGS sequence"/>
</dbReference>
<feature type="compositionally biased region" description="Low complexity" evidence="5">
    <location>
        <begin position="615"/>
        <end position="624"/>
    </location>
</feature>
<dbReference type="SUPFAM" id="SSF50978">
    <property type="entry name" value="WD40 repeat-like"/>
    <property type="match status" value="1"/>
</dbReference>
<feature type="non-terminal residue" evidence="7">
    <location>
        <position position="1829"/>
    </location>
</feature>
<feature type="compositionally biased region" description="Acidic residues" evidence="5">
    <location>
        <begin position="605"/>
        <end position="614"/>
    </location>
</feature>
<dbReference type="SUPFAM" id="SSF48452">
    <property type="entry name" value="TPR-like"/>
    <property type="match status" value="1"/>
</dbReference>
<gene>
    <name evidence="7" type="ORF">THRCLA_04816</name>
</gene>
<evidence type="ECO:0000256" key="3">
    <source>
        <dbReference type="PROSITE-ProRule" id="PRU00221"/>
    </source>
</evidence>
<dbReference type="PROSITE" id="PS50082">
    <property type="entry name" value="WD_REPEATS_2"/>
    <property type="match status" value="2"/>
</dbReference>
<evidence type="ECO:0000313" key="8">
    <source>
        <dbReference type="Proteomes" id="UP000243217"/>
    </source>
</evidence>
<feature type="transmembrane region" description="Helical" evidence="6">
    <location>
        <begin position="151"/>
        <end position="173"/>
    </location>
</feature>
<feature type="repeat" description="TPR" evidence="4">
    <location>
        <begin position="1300"/>
        <end position="1333"/>
    </location>
</feature>
<name>A0A1V9ZXV2_9STRA</name>
<feature type="compositionally biased region" description="Basic and acidic residues" evidence="5">
    <location>
        <begin position="575"/>
        <end position="585"/>
    </location>
</feature>
<dbReference type="InterPro" id="IPR036322">
    <property type="entry name" value="WD40_repeat_dom_sf"/>
</dbReference>
<evidence type="ECO:0000256" key="6">
    <source>
        <dbReference type="SAM" id="Phobius"/>
    </source>
</evidence>
<dbReference type="Pfam" id="PF00400">
    <property type="entry name" value="WD40"/>
    <property type="match status" value="3"/>
</dbReference>
<keyword evidence="2" id="KW-0677">Repeat</keyword>
<dbReference type="InterPro" id="IPR019734">
    <property type="entry name" value="TPR_rpt"/>
</dbReference>
<keyword evidence="6" id="KW-1133">Transmembrane helix</keyword>
<comment type="caution">
    <text evidence="7">The sequence shown here is derived from an EMBL/GenBank/DDBJ whole genome shotgun (WGS) entry which is preliminary data.</text>
</comment>
<keyword evidence="1 3" id="KW-0853">WD repeat</keyword>
<evidence type="ECO:0000313" key="7">
    <source>
        <dbReference type="EMBL" id="OQS02852.1"/>
    </source>
</evidence>
<proteinExistence type="predicted"/>
<accession>A0A1V9ZXV2</accession>
<dbReference type="InterPro" id="IPR051959">
    <property type="entry name" value="PAK1-Kinase_Regulator"/>
</dbReference>
<evidence type="ECO:0000256" key="1">
    <source>
        <dbReference type="ARBA" id="ARBA00022574"/>
    </source>
</evidence>
<feature type="region of interest" description="Disordered" evidence="5">
    <location>
        <begin position="570"/>
        <end position="630"/>
    </location>
</feature>
<dbReference type="Pfam" id="PF08597">
    <property type="entry name" value="eIF3_subunit"/>
    <property type="match status" value="1"/>
</dbReference>
<dbReference type="SUPFAM" id="SSF47473">
    <property type="entry name" value="EF-hand"/>
    <property type="match status" value="1"/>
</dbReference>
<feature type="transmembrane region" description="Helical" evidence="6">
    <location>
        <begin position="118"/>
        <end position="139"/>
    </location>
</feature>
<dbReference type="Gene3D" id="1.25.40.10">
    <property type="entry name" value="Tetratricopeptide repeat domain"/>
    <property type="match status" value="1"/>
</dbReference>
<feature type="transmembrane region" description="Helical" evidence="6">
    <location>
        <begin position="188"/>
        <end position="210"/>
    </location>
</feature>
<evidence type="ECO:0000256" key="4">
    <source>
        <dbReference type="PROSITE-ProRule" id="PRU00339"/>
    </source>
</evidence>
<protein>
    <submittedName>
        <fullName evidence="7">p21-activated protein kinase-interacting protein</fullName>
    </submittedName>
</protein>
<dbReference type="PANTHER" id="PTHR44675:SF1">
    <property type="entry name" value="P21-ACTIVATED PROTEIN KINASE-INTERACTING PROTEIN 1"/>
    <property type="match status" value="1"/>
</dbReference>
<dbReference type="PROSITE" id="PS00678">
    <property type="entry name" value="WD_REPEATS_1"/>
    <property type="match status" value="1"/>
</dbReference>
<dbReference type="PANTHER" id="PTHR44675">
    <property type="entry name" value="PAK1 INTERACTING PROTEIN 1"/>
    <property type="match status" value="1"/>
</dbReference>
<dbReference type="InterPro" id="IPR019775">
    <property type="entry name" value="WD40_repeat_CS"/>
</dbReference>
<dbReference type="SMART" id="SM00028">
    <property type="entry name" value="TPR"/>
    <property type="match status" value="2"/>
</dbReference>
<keyword evidence="6" id="KW-0812">Transmembrane</keyword>
<dbReference type="Pfam" id="PF13414">
    <property type="entry name" value="TPR_11"/>
    <property type="match status" value="1"/>
</dbReference>
<feature type="repeat" description="WD" evidence="3">
    <location>
        <begin position="360"/>
        <end position="401"/>
    </location>
</feature>
<dbReference type="SMART" id="SM00320">
    <property type="entry name" value="WD40"/>
    <property type="match status" value="4"/>
</dbReference>
<dbReference type="InterPro" id="IPR023194">
    <property type="entry name" value="eIF3-like_dom_sf"/>
</dbReference>
<dbReference type="STRING" id="74557.A0A1V9ZXV2"/>
<evidence type="ECO:0000256" key="5">
    <source>
        <dbReference type="SAM" id="MobiDB-lite"/>
    </source>
</evidence>
<dbReference type="PROSITE" id="PS50005">
    <property type="entry name" value="TPR"/>
    <property type="match status" value="1"/>
</dbReference>
<dbReference type="PROSITE" id="PS50294">
    <property type="entry name" value="WD_REPEATS_REGION"/>
    <property type="match status" value="1"/>
</dbReference>
<dbReference type="EMBL" id="JNBS01001067">
    <property type="protein sequence ID" value="OQS02852.1"/>
    <property type="molecule type" value="Genomic_DNA"/>
</dbReference>
<dbReference type="OrthoDB" id="70465at2759"/>
<dbReference type="Gene3D" id="2.130.10.10">
    <property type="entry name" value="YVTN repeat-like/Quinoprotein amine dehydrogenase"/>
    <property type="match status" value="1"/>
</dbReference>
<dbReference type="InterPro" id="IPR013906">
    <property type="entry name" value="eIF3j"/>
</dbReference>
<reference evidence="7 8" key="1">
    <citation type="journal article" date="2014" name="Genome Biol. Evol.">
        <title>The secreted proteins of Achlya hypogyna and Thraustotheca clavata identify the ancestral oomycete secretome and reveal gene acquisitions by horizontal gene transfer.</title>
        <authorList>
            <person name="Misner I."/>
            <person name="Blouin N."/>
            <person name="Leonard G."/>
            <person name="Richards T.A."/>
            <person name="Lane C.E."/>
        </authorList>
    </citation>
    <scope>NUCLEOTIDE SEQUENCE [LARGE SCALE GENOMIC DNA]</scope>
    <source>
        <strain evidence="7 8">ATCC 34112</strain>
    </source>
</reference>
<dbReference type="GO" id="GO:0005852">
    <property type="term" value="C:eukaryotic translation initiation factor 3 complex"/>
    <property type="evidence" value="ECO:0007669"/>
    <property type="project" value="InterPro"/>
</dbReference>
<keyword evidence="6" id="KW-0472">Membrane</keyword>
<dbReference type="InterPro" id="IPR011990">
    <property type="entry name" value="TPR-like_helical_dom_sf"/>
</dbReference>
<dbReference type="InterPro" id="IPR015943">
    <property type="entry name" value="WD40/YVTN_repeat-like_dom_sf"/>
</dbReference>
<dbReference type="Gene3D" id="1.10.246.60">
    <property type="entry name" value="Eukaryotic translation initiation factor 3 like domains"/>
    <property type="match status" value="1"/>
</dbReference>
<evidence type="ECO:0000256" key="2">
    <source>
        <dbReference type="ARBA" id="ARBA00022737"/>
    </source>
</evidence>
<dbReference type="GO" id="GO:0016301">
    <property type="term" value="F:kinase activity"/>
    <property type="evidence" value="ECO:0007669"/>
    <property type="project" value="UniProtKB-KW"/>
</dbReference>
<dbReference type="InterPro" id="IPR001680">
    <property type="entry name" value="WD40_rpt"/>
</dbReference>
<organism evidence="7 8">
    <name type="scientific">Thraustotheca clavata</name>
    <dbReference type="NCBI Taxonomy" id="74557"/>
    <lineage>
        <taxon>Eukaryota</taxon>
        <taxon>Sar</taxon>
        <taxon>Stramenopiles</taxon>
        <taxon>Oomycota</taxon>
        <taxon>Saprolegniomycetes</taxon>
        <taxon>Saprolegniales</taxon>
        <taxon>Achlyaceae</taxon>
        <taxon>Thraustotheca</taxon>
    </lineage>
</organism>
<feature type="repeat" description="WD" evidence="3">
    <location>
        <begin position="319"/>
        <end position="359"/>
    </location>
</feature>
<keyword evidence="8" id="KW-1185">Reference proteome</keyword>